<keyword evidence="4" id="KW-1185">Reference proteome</keyword>
<dbReference type="AlphaFoldDB" id="A0A7R8YKP7"/>
<evidence type="ECO:0000259" key="2">
    <source>
        <dbReference type="PROSITE" id="PS51837"/>
    </source>
</evidence>
<evidence type="ECO:0000256" key="1">
    <source>
        <dbReference type="SAM" id="MobiDB-lite"/>
    </source>
</evidence>
<feature type="region of interest" description="Disordered" evidence="1">
    <location>
        <begin position="273"/>
        <end position="299"/>
    </location>
</feature>
<sequence length="299" mass="33813">MTECPQDILRVRCLLCCQILECNRADTSALVYHIREYHPEVTLQSSDEFQPTSVNRPHVQPQRHRTGSNGHRFNSAEDPPFASALSELNTSMVEDQKTHKHLENAEVLKKGRTPSQEERFIAPVDIPGFGTKKTHVEDETAKMNSSRKSVNKTGIGDTKETQVLYKRQYKFKEPLTSHRPGKRKLYKTSIEKWRPGKSTIVCPECGANKRPMIKSQIDKVSHSPIGAAFILTCWPFCFLPCLFPPPTKEYLHCAVCNHFLGVYDRKTEVINPNENSLQRSVGGSSSSGMNKATEQNKTL</sequence>
<reference evidence="3 4" key="1">
    <citation type="submission" date="2020-11" db="EMBL/GenBank/DDBJ databases">
        <authorList>
            <person name="Wallbank WR R."/>
            <person name="Pardo Diaz C."/>
            <person name="Kozak K."/>
            <person name="Martin S."/>
            <person name="Jiggins C."/>
            <person name="Moest M."/>
            <person name="Warren A I."/>
            <person name="Generalovic N T."/>
            <person name="Byers J.R.P. K."/>
            <person name="Montejo-Kovacevich G."/>
            <person name="Yen C E."/>
        </authorList>
    </citation>
    <scope>NUCLEOTIDE SEQUENCE [LARGE SCALE GENOMIC DNA]</scope>
</reference>
<dbReference type="OrthoDB" id="7765058at2759"/>
<feature type="compositionally biased region" description="Polar residues" evidence="1">
    <location>
        <begin position="289"/>
        <end position="299"/>
    </location>
</feature>
<dbReference type="PROSITE" id="PS51837">
    <property type="entry name" value="LITAF"/>
    <property type="match status" value="1"/>
</dbReference>
<dbReference type="Pfam" id="PF10601">
    <property type="entry name" value="zf-LITAF-like"/>
    <property type="match status" value="1"/>
</dbReference>
<evidence type="ECO:0000313" key="3">
    <source>
        <dbReference type="EMBL" id="CAD7076770.1"/>
    </source>
</evidence>
<accession>A0A7R8YKP7</accession>
<dbReference type="OMA" id="IKCSRYD"/>
<name>A0A7R8YKP7_HERIL</name>
<organism evidence="3 4">
    <name type="scientific">Hermetia illucens</name>
    <name type="common">Black soldier fly</name>
    <dbReference type="NCBI Taxonomy" id="343691"/>
    <lineage>
        <taxon>Eukaryota</taxon>
        <taxon>Metazoa</taxon>
        <taxon>Ecdysozoa</taxon>
        <taxon>Arthropoda</taxon>
        <taxon>Hexapoda</taxon>
        <taxon>Insecta</taxon>
        <taxon>Pterygota</taxon>
        <taxon>Neoptera</taxon>
        <taxon>Endopterygota</taxon>
        <taxon>Diptera</taxon>
        <taxon>Brachycera</taxon>
        <taxon>Stratiomyomorpha</taxon>
        <taxon>Stratiomyidae</taxon>
        <taxon>Hermetiinae</taxon>
        <taxon>Hermetia</taxon>
    </lineage>
</organism>
<gene>
    <name evidence="3" type="ORF">HERILL_LOCUS167</name>
</gene>
<evidence type="ECO:0000313" key="4">
    <source>
        <dbReference type="Proteomes" id="UP000594454"/>
    </source>
</evidence>
<dbReference type="InParanoid" id="A0A7R8YKP7"/>
<feature type="domain" description="LITAF" evidence="2">
    <location>
        <begin position="182"/>
        <end position="265"/>
    </location>
</feature>
<dbReference type="SMART" id="SM00714">
    <property type="entry name" value="LITAF"/>
    <property type="match status" value="1"/>
</dbReference>
<proteinExistence type="predicted"/>
<dbReference type="InterPro" id="IPR006629">
    <property type="entry name" value="LITAF"/>
</dbReference>
<dbReference type="EMBL" id="LR899009">
    <property type="protein sequence ID" value="CAD7076770.1"/>
    <property type="molecule type" value="Genomic_DNA"/>
</dbReference>
<protein>
    <recommendedName>
        <fullName evidence="2">LITAF domain-containing protein</fullName>
    </recommendedName>
</protein>
<dbReference type="Proteomes" id="UP000594454">
    <property type="component" value="Chromosome 1"/>
</dbReference>
<feature type="region of interest" description="Disordered" evidence="1">
    <location>
        <begin position="47"/>
        <end position="75"/>
    </location>
</feature>